<reference evidence="3" key="2">
    <citation type="submission" date="2021-03" db="EMBL/GenBank/DDBJ databases">
        <authorList>
            <person name="Jaffe A."/>
        </authorList>
    </citation>
    <scope>NUCLEOTIDE SEQUENCE</scope>
    <source>
        <strain evidence="3">RIFCSPLOWO2_01_FULL_58_19</strain>
    </source>
</reference>
<keyword evidence="1" id="KW-0812">Transmembrane</keyword>
<reference evidence="4" key="1">
    <citation type="journal article" date="2020" name="bioRxiv">
        <title>A rank-normalized archaeal taxonomy based on genome phylogeny resolves widespread incomplete and uneven classifications.</title>
        <authorList>
            <person name="Rinke C."/>
            <person name="Chuvochina M."/>
            <person name="Mussig A.J."/>
            <person name="Chaumeil P.-A."/>
            <person name="Waite D.W."/>
            <person name="Whitman W.B."/>
            <person name="Parks D.H."/>
            <person name="Hugenholtz P."/>
        </authorList>
    </citation>
    <scope>NUCLEOTIDE SEQUENCE [LARGE SCALE GENOMIC DNA]</scope>
</reference>
<dbReference type="Proteomes" id="UP000564964">
    <property type="component" value="Unassembled WGS sequence"/>
</dbReference>
<evidence type="ECO:0000313" key="2">
    <source>
        <dbReference type="EMBL" id="HIH17012.1"/>
    </source>
</evidence>
<dbReference type="EMBL" id="DUGH01000154">
    <property type="protein sequence ID" value="HIH17012.1"/>
    <property type="molecule type" value="Genomic_DNA"/>
</dbReference>
<keyword evidence="1" id="KW-1133">Transmembrane helix</keyword>
<keyword evidence="1" id="KW-0472">Membrane</keyword>
<sequence>MGFILFEALANALTLNLGFFINLVMGNLALAFLLLVLFGMLSGDKQLLSRFVPFMLLLWGLLGMLSLMGWKSAPFLEFGLFNLGLLVLDKNTRFEKYHVPILVGAFLIGSWLVS</sequence>
<name>A0A7J4JGZ9_9ARCH</name>
<evidence type="ECO:0000313" key="3">
    <source>
        <dbReference type="EMBL" id="MBS3062456.1"/>
    </source>
</evidence>
<feature type="transmembrane region" description="Helical" evidence="1">
    <location>
        <begin position="51"/>
        <end position="70"/>
    </location>
</feature>
<gene>
    <name evidence="2" type="ORF">HA252_06420</name>
    <name evidence="3" type="ORF">J4203_01160</name>
</gene>
<dbReference type="AlphaFoldDB" id="A0A7J4JGZ9"/>
<evidence type="ECO:0000256" key="1">
    <source>
        <dbReference type="SAM" id="Phobius"/>
    </source>
</evidence>
<dbReference type="EMBL" id="JAGVWE010000002">
    <property type="protein sequence ID" value="MBS3062456.1"/>
    <property type="molecule type" value="Genomic_DNA"/>
</dbReference>
<reference evidence="3" key="3">
    <citation type="submission" date="2021-05" db="EMBL/GenBank/DDBJ databases">
        <title>Protein family content uncovers lineage relationships and bacterial pathway maintenance mechanisms in DPANN archaea.</title>
        <authorList>
            <person name="Castelle C.J."/>
            <person name="Meheust R."/>
            <person name="Jaffe A.L."/>
            <person name="Seitz K."/>
            <person name="Gong X."/>
            <person name="Baker B.J."/>
            <person name="Banfield J.F."/>
        </authorList>
    </citation>
    <scope>NUCLEOTIDE SEQUENCE</scope>
    <source>
        <strain evidence="3">RIFCSPLOWO2_01_FULL_58_19</strain>
    </source>
</reference>
<dbReference type="Proteomes" id="UP000678237">
    <property type="component" value="Unassembled WGS sequence"/>
</dbReference>
<evidence type="ECO:0000313" key="4">
    <source>
        <dbReference type="Proteomes" id="UP000564964"/>
    </source>
</evidence>
<organism evidence="2 4">
    <name type="scientific">Candidatus Iainarchaeum sp</name>
    <dbReference type="NCBI Taxonomy" id="3101447"/>
    <lineage>
        <taxon>Archaea</taxon>
        <taxon>Candidatus Iainarchaeota</taxon>
        <taxon>Candidatus Iainarchaeia</taxon>
        <taxon>Candidatus Iainarchaeales</taxon>
        <taxon>Candidatus Iainarchaeaceae</taxon>
        <taxon>Candidatus Iainarchaeum</taxon>
    </lineage>
</organism>
<feature type="transmembrane region" description="Helical" evidence="1">
    <location>
        <begin position="20"/>
        <end position="39"/>
    </location>
</feature>
<proteinExistence type="predicted"/>
<comment type="caution">
    <text evidence="2">The sequence shown here is derived from an EMBL/GenBank/DDBJ whole genome shotgun (WGS) entry which is preliminary data.</text>
</comment>
<accession>A0A7J4JGZ9</accession>
<protein>
    <submittedName>
        <fullName evidence="2">Uncharacterized protein</fullName>
    </submittedName>
</protein>